<evidence type="ECO:0000313" key="4">
    <source>
        <dbReference type="Proteomes" id="UP000530268"/>
    </source>
</evidence>
<comment type="caution">
    <text evidence="3">The sequence shown here is derived from an EMBL/GenBank/DDBJ whole genome shotgun (WGS) entry which is preliminary data.</text>
</comment>
<accession>A0A7W6E287</accession>
<proteinExistence type="predicted"/>
<dbReference type="PANTHER" id="PTHR43283:SF14">
    <property type="entry name" value="BLL8153 PROTEIN"/>
    <property type="match status" value="1"/>
</dbReference>
<gene>
    <name evidence="3" type="ORF">GGR95_001011</name>
</gene>
<dbReference type="AlphaFoldDB" id="A0A7W6E287"/>
<dbReference type="InterPro" id="IPR050789">
    <property type="entry name" value="Diverse_Enzym_Activities"/>
</dbReference>
<keyword evidence="1" id="KW-1133">Transmembrane helix</keyword>
<keyword evidence="1" id="KW-0812">Transmembrane</keyword>
<dbReference type="Gene3D" id="3.40.710.10">
    <property type="entry name" value="DD-peptidase/beta-lactamase superfamily"/>
    <property type="match status" value="1"/>
</dbReference>
<dbReference type="InterPro" id="IPR001466">
    <property type="entry name" value="Beta-lactam-related"/>
</dbReference>
<evidence type="ECO:0000256" key="1">
    <source>
        <dbReference type="SAM" id="Phobius"/>
    </source>
</evidence>
<dbReference type="SUPFAM" id="SSF56601">
    <property type="entry name" value="beta-lactamase/transpeptidase-like"/>
    <property type="match status" value="1"/>
</dbReference>
<organism evidence="3 4">
    <name type="scientific">Sulfitobacter undariae</name>
    <dbReference type="NCBI Taxonomy" id="1563671"/>
    <lineage>
        <taxon>Bacteria</taxon>
        <taxon>Pseudomonadati</taxon>
        <taxon>Pseudomonadota</taxon>
        <taxon>Alphaproteobacteria</taxon>
        <taxon>Rhodobacterales</taxon>
        <taxon>Roseobacteraceae</taxon>
        <taxon>Sulfitobacter</taxon>
    </lineage>
</organism>
<feature type="domain" description="Beta-lactamase-related" evidence="2">
    <location>
        <begin position="93"/>
        <end position="363"/>
    </location>
</feature>
<keyword evidence="4" id="KW-1185">Reference proteome</keyword>
<dbReference type="RefSeq" id="WP_184563403.1">
    <property type="nucleotide sequence ID" value="NZ_JACIEI010000002.1"/>
</dbReference>
<protein>
    <recommendedName>
        <fullName evidence="2">Beta-lactamase-related domain-containing protein</fullName>
    </recommendedName>
</protein>
<evidence type="ECO:0000313" key="3">
    <source>
        <dbReference type="EMBL" id="MBB3993383.1"/>
    </source>
</evidence>
<dbReference type="Proteomes" id="UP000530268">
    <property type="component" value="Unassembled WGS sequence"/>
</dbReference>
<dbReference type="Pfam" id="PF00144">
    <property type="entry name" value="Beta-lactamase"/>
    <property type="match status" value="1"/>
</dbReference>
<name>A0A7W6E287_9RHOB</name>
<sequence length="387" mass="41868">MGTFGKSVLRILVMLVLAAVVVGLWQREQITRLLAVNSLFSEDKIVNNFSHMDAAFLTTPVSRGTGPTSELAYGADATLPAEVADWVTARNVTALVVLKDGDIVHESYYKGTAPDDLRISWSVAKSYLSALIGVLLEEGVIASIDDPVTQYAPALIGGAYDGASIRNVLNMASGVVFDEDYLDSKSDINKMGRVLALGGSMDDFAASMTQTFTPAGTQWQYVSIDTHVLSMVVRGAIDRPIAELLSEKIIAPMGLEQEPYYLTDGFGTAFVLGGLNVTTRDYARMGQMFLQRGMYNGQQIVPAAWVDASTIASAPTAEQQIGYGYQWWVPQGAVAGEFMARGIYGQYIYINRARGIVIATNAADRKFREPGVSDQNVALFRAIANSI</sequence>
<feature type="transmembrane region" description="Helical" evidence="1">
    <location>
        <begin position="7"/>
        <end position="25"/>
    </location>
</feature>
<dbReference type="InterPro" id="IPR012338">
    <property type="entry name" value="Beta-lactam/transpept-like"/>
</dbReference>
<evidence type="ECO:0000259" key="2">
    <source>
        <dbReference type="Pfam" id="PF00144"/>
    </source>
</evidence>
<dbReference type="EMBL" id="JACIEI010000002">
    <property type="protein sequence ID" value="MBB3993383.1"/>
    <property type="molecule type" value="Genomic_DNA"/>
</dbReference>
<reference evidence="3 4" key="1">
    <citation type="submission" date="2020-08" db="EMBL/GenBank/DDBJ databases">
        <title>Genomic Encyclopedia of Type Strains, Phase IV (KMG-IV): sequencing the most valuable type-strain genomes for metagenomic binning, comparative biology and taxonomic classification.</title>
        <authorList>
            <person name="Goeker M."/>
        </authorList>
    </citation>
    <scope>NUCLEOTIDE SEQUENCE [LARGE SCALE GENOMIC DNA]</scope>
    <source>
        <strain evidence="3 4">DSM 102234</strain>
    </source>
</reference>
<dbReference type="PANTHER" id="PTHR43283">
    <property type="entry name" value="BETA-LACTAMASE-RELATED"/>
    <property type="match status" value="1"/>
</dbReference>
<keyword evidence="1" id="KW-0472">Membrane</keyword>